<evidence type="ECO:0000259" key="6">
    <source>
        <dbReference type="PROSITE" id="PS51352"/>
    </source>
</evidence>
<keyword evidence="3" id="KW-0249">Electron transport</keyword>
<dbReference type="Proteomes" id="UP000727993">
    <property type="component" value="Unassembled WGS sequence"/>
</dbReference>
<name>A0A936TET2_9ACTN</name>
<evidence type="ECO:0000256" key="3">
    <source>
        <dbReference type="ARBA" id="ARBA00022982"/>
    </source>
</evidence>
<dbReference type="AlphaFoldDB" id="A0A936TET2"/>
<dbReference type="InterPro" id="IPR011990">
    <property type="entry name" value="TPR-like_helical_dom_sf"/>
</dbReference>
<evidence type="ECO:0000256" key="5">
    <source>
        <dbReference type="ARBA" id="ARBA00023284"/>
    </source>
</evidence>
<dbReference type="GO" id="GO:0015035">
    <property type="term" value="F:protein-disulfide reductase activity"/>
    <property type="evidence" value="ECO:0007669"/>
    <property type="project" value="TreeGrafter"/>
</dbReference>
<sequence>MRSYAGEPVRQTKRAVPMVDVTDATFETEVLARSEQVPVVVDLWAPWCGPCKSLGPILEKVVGELGDKVALAKINVDENPQASQVFRVQSIPAVFGLVDRQVANSFTGAQPEAKVAEFVRSLLPPDEAEAVNALVELGDEASLRTALRMDAVHEGARLALAKLLVADGRAEEGLALIDGMSDANLEVRHVRALASEGGSVSVAGIEAELGSLLDRVKADDDARSRFLELLELLDPDSPATGEWRRKLSARLF</sequence>
<organism evidence="7 8">
    <name type="scientific">Candidatus Neomicrothrix subdominans</name>
    <dbReference type="NCBI Taxonomy" id="2954438"/>
    <lineage>
        <taxon>Bacteria</taxon>
        <taxon>Bacillati</taxon>
        <taxon>Actinomycetota</taxon>
        <taxon>Acidimicrobiia</taxon>
        <taxon>Acidimicrobiales</taxon>
        <taxon>Microthrixaceae</taxon>
        <taxon>Candidatus Neomicrothrix</taxon>
    </lineage>
</organism>
<evidence type="ECO:0000313" key="7">
    <source>
        <dbReference type="EMBL" id="MBK9298648.1"/>
    </source>
</evidence>
<dbReference type="Gene3D" id="1.25.40.10">
    <property type="entry name" value="Tetratricopeptide repeat domain"/>
    <property type="match status" value="1"/>
</dbReference>
<dbReference type="CDD" id="cd02956">
    <property type="entry name" value="ybbN"/>
    <property type="match status" value="1"/>
</dbReference>
<accession>A0A936TET2</accession>
<dbReference type="InterPro" id="IPR013766">
    <property type="entry name" value="Thioredoxin_domain"/>
</dbReference>
<dbReference type="Pfam" id="PF00085">
    <property type="entry name" value="Thioredoxin"/>
    <property type="match status" value="1"/>
</dbReference>
<reference evidence="7 8" key="1">
    <citation type="submission" date="2020-10" db="EMBL/GenBank/DDBJ databases">
        <title>Connecting structure to function with the recovery of over 1000 high-quality activated sludge metagenome-assembled genomes encoding full-length rRNA genes using long-read sequencing.</title>
        <authorList>
            <person name="Singleton C.M."/>
            <person name="Petriglieri F."/>
            <person name="Kristensen J.M."/>
            <person name="Kirkegaard R.H."/>
            <person name="Michaelsen T.Y."/>
            <person name="Andersen M.H."/>
            <person name="Karst S.M."/>
            <person name="Dueholm M.S."/>
            <person name="Nielsen P.H."/>
            <person name="Albertsen M."/>
        </authorList>
    </citation>
    <scope>NUCLEOTIDE SEQUENCE [LARGE SCALE GENOMIC DNA]</scope>
    <source>
        <strain evidence="7">Lyne_18-Q3-R50-59_MAXAC.006</strain>
    </source>
</reference>
<evidence type="ECO:0000256" key="4">
    <source>
        <dbReference type="ARBA" id="ARBA00023157"/>
    </source>
</evidence>
<dbReference type="PROSITE" id="PS00194">
    <property type="entry name" value="THIOREDOXIN_1"/>
    <property type="match status" value="1"/>
</dbReference>
<keyword evidence="4" id="KW-1015">Disulfide bond</keyword>
<keyword evidence="2" id="KW-0813">Transport</keyword>
<keyword evidence="5" id="KW-0676">Redox-active center</keyword>
<dbReference type="GO" id="GO:0045454">
    <property type="term" value="P:cell redox homeostasis"/>
    <property type="evidence" value="ECO:0007669"/>
    <property type="project" value="TreeGrafter"/>
</dbReference>
<dbReference type="PANTHER" id="PTHR45663">
    <property type="entry name" value="GEO12009P1"/>
    <property type="match status" value="1"/>
</dbReference>
<proteinExistence type="inferred from homology"/>
<protein>
    <submittedName>
        <fullName evidence="7">Tetratricopeptide repeat protein</fullName>
    </submittedName>
</protein>
<feature type="domain" description="Thioredoxin" evidence="6">
    <location>
        <begin position="10"/>
        <end position="124"/>
    </location>
</feature>
<dbReference type="GO" id="GO:0005829">
    <property type="term" value="C:cytosol"/>
    <property type="evidence" value="ECO:0007669"/>
    <property type="project" value="TreeGrafter"/>
</dbReference>
<dbReference type="InterPro" id="IPR036249">
    <property type="entry name" value="Thioredoxin-like_sf"/>
</dbReference>
<dbReference type="PANTHER" id="PTHR45663:SF11">
    <property type="entry name" value="GEO12009P1"/>
    <property type="match status" value="1"/>
</dbReference>
<gene>
    <name evidence="7" type="ORF">IPN02_17845</name>
</gene>
<dbReference type="Gene3D" id="3.40.30.10">
    <property type="entry name" value="Glutaredoxin"/>
    <property type="match status" value="1"/>
</dbReference>
<dbReference type="SUPFAM" id="SSF52833">
    <property type="entry name" value="Thioredoxin-like"/>
    <property type="match status" value="1"/>
</dbReference>
<dbReference type="EMBL" id="JADJZA010000010">
    <property type="protein sequence ID" value="MBK9298648.1"/>
    <property type="molecule type" value="Genomic_DNA"/>
</dbReference>
<comment type="caution">
    <text evidence="7">The sequence shown here is derived from an EMBL/GenBank/DDBJ whole genome shotgun (WGS) entry which is preliminary data.</text>
</comment>
<evidence type="ECO:0000256" key="2">
    <source>
        <dbReference type="ARBA" id="ARBA00022448"/>
    </source>
</evidence>
<dbReference type="PROSITE" id="PS51352">
    <property type="entry name" value="THIOREDOXIN_2"/>
    <property type="match status" value="1"/>
</dbReference>
<comment type="similarity">
    <text evidence="1">Belongs to the thioredoxin family.</text>
</comment>
<dbReference type="GO" id="GO:0006950">
    <property type="term" value="P:response to stress"/>
    <property type="evidence" value="ECO:0007669"/>
    <property type="project" value="UniProtKB-ARBA"/>
</dbReference>
<evidence type="ECO:0000313" key="8">
    <source>
        <dbReference type="Proteomes" id="UP000727993"/>
    </source>
</evidence>
<evidence type="ECO:0000256" key="1">
    <source>
        <dbReference type="ARBA" id="ARBA00008987"/>
    </source>
</evidence>
<dbReference type="InterPro" id="IPR017937">
    <property type="entry name" value="Thioredoxin_CS"/>
</dbReference>
<dbReference type="Pfam" id="PF14561">
    <property type="entry name" value="TPR_20"/>
    <property type="match status" value="1"/>
</dbReference>